<dbReference type="Proteomes" id="UP000190774">
    <property type="component" value="Unassembled WGS sequence"/>
</dbReference>
<keyword evidence="1" id="KW-0175">Coiled coil</keyword>
<evidence type="ECO:0000256" key="1">
    <source>
        <dbReference type="SAM" id="Coils"/>
    </source>
</evidence>
<keyword evidence="3" id="KW-1185">Reference proteome</keyword>
<gene>
    <name evidence="2" type="ORF">SAMN02745166_04610</name>
</gene>
<evidence type="ECO:0000313" key="2">
    <source>
        <dbReference type="EMBL" id="SKB07070.1"/>
    </source>
</evidence>
<name>A0A1T4YZ30_9BACT</name>
<dbReference type="EMBL" id="FUYE01000022">
    <property type="protein sequence ID" value="SKB07070.1"/>
    <property type="molecule type" value="Genomic_DNA"/>
</dbReference>
<dbReference type="AlphaFoldDB" id="A0A1T4YZ30"/>
<evidence type="ECO:0000313" key="3">
    <source>
        <dbReference type="Proteomes" id="UP000190774"/>
    </source>
</evidence>
<proteinExistence type="predicted"/>
<accession>A0A1T4YZ30</accession>
<reference evidence="3" key="1">
    <citation type="submission" date="2017-02" db="EMBL/GenBank/DDBJ databases">
        <authorList>
            <person name="Varghese N."/>
            <person name="Submissions S."/>
        </authorList>
    </citation>
    <scope>NUCLEOTIDE SEQUENCE [LARGE SCALE GENOMIC DNA]</scope>
    <source>
        <strain evidence="3">ATCC 700200</strain>
    </source>
</reference>
<feature type="coiled-coil region" evidence="1">
    <location>
        <begin position="73"/>
        <end position="114"/>
    </location>
</feature>
<sequence length="116" mass="13447">MDSDLNHRIFRMGLITIAALSLTQCNKREQLKQEVALKQAQIEELKLQQKQVQTAIENTGNLGRYNTTQPKHLEDLKGEVASATAEVQNYKRQKEELTKEVDAIRTDIEQHRVKYR</sequence>
<protein>
    <submittedName>
        <fullName evidence="2">Uncharacterized protein</fullName>
    </submittedName>
</protein>
<dbReference type="RefSeq" id="WP_078815736.1">
    <property type="nucleotide sequence ID" value="NZ_FUYE01000022.1"/>
</dbReference>
<organism evidence="2 3">
    <name type="scientific">Prosthecobacter debontii</name>
    <dbReference type="NCBI Taxonomy" id="48467"/>
    <lineage>
        <taxon>Bacteria</taxon>
        <taxon>Pseudomonadati</taxon>
        <taxon>Verrucomicrobiota</taxon>
        <taxon>Verrucomicrobiia</taxon>
        <taxon>Verrucomicrobiales</taxon>
        <taxon>Verrucomicrobiaceae</taxon>
        <taxon>Prosthecobacter</taxon>
    </lineage>
</organism>
<dbReference type="STRING" id="48467.SAMN02745166_04610"/>